<dbReference type="PROSITE" id="PS50222">
    <property type="entry name" value="EF_HAND_2"/>
    <property type="match status" value="1"/>
</dbReference>
<name>A0A8J1U645_OWEFU</name>
<dbReference type="SUPFAM" id="SSF47473">
    <property type="entry name" value="EF-hand"/>
    <property type="match status" value="1"/>
</dbReference>
<feature type="compositionally biased region" description="Acidic residues" evidence="1">
    <location>
        <begin position="158"/>
        <end position="168"/>
    </location>
</feature>
<comment type="caution">
    <text evidence="3">The sequence shown here is derived from an EMBL/GenBank/DDBJ whole genome shotgun (WGS) entry which is preliminary data.</text>
</comment>
<keyword evidence="4" id="KW-1185">Reference proteome</keyword>
<gene>
    <name evidence="3" type="ORF">OFUS_LOCUS19500</name>
</gene>
<feature type="signal peptide" evidence="2">
    <location>
        <begin position="1"/>
        <end position="21"/>
    </location>
</feature>
<dbReference type="AlphaFoldDB" id="A0A8J1U645"/>
<dbReference type="PROSITE" id="PS00018">
    <property type="entry name" value="EF_HAND_1"/>
    <property type="match status" value="1"/>
</dbReference>
<organism evidence="3 4">
    <name type="scientific">Owenia fusiformis</name>
    <name type="common">Polychaete worm</name>
    <dbReference type="NCBI Taxonomy" id="6347"/>
    <lineage>
        <taxon>Eukaryota</taxon>
        <taxon>Metazoa</taxon>
        <taxon>Spiralia</taxon>
        <taxon>Lophotrochozoa</taxon>
        <taxon>Annelida</taxon>
        <taxon>Polychaeta</taxon>
        <taxon>Sedentaria</taxon>
        <taxon>Canalipalpata</taxon>
        <taxon>Sabellida</taxon>
        <taxon>Oweniida</taxon>
        <taxon>Oweniidae</taxon>
        <taxon>Owenia</taxon>
    </lineage>
</organism>
<dbReference type="EMBL" id="CAIIXF020000009">
    <property type="protein sequence ID" value="CAH1794878.1"/>
    <property type="molecule type" value="Genomic_DNA"/>
</dbReference>
<keyword evidence="2" id="KW-0732">Signal</keyword>
<evidence type="ECO:0000313" key="3">
    <source>
        <dbReference type="EMBL" id="CAH1794878.1"/>
    </source>
</evidence>
<dbReference type="InterPro" id="IPR018247">
    <property type="entry name" value="EF_Hand_1_Ca_BS"/>
</dbReference>
<dbReference type="Proteomes" id="UP000749559">
    <property type="component" value="Unassembled WGS sequence"/>
</dbReference>
<dbReference type="Gene3D" id="1.10.238.10">
    <property type="entry name" value="EF-hand"/>
    <property type="match status" value="1"/>
</dbReference>
<evidence type="ECO:0000256" key="1">
    <source>
        <dbReference type="SAM" id="MobiDB-lite"/>
    </source>
</evidence>
<reference evidence="3" key="1">
    <citation type="submission" date="2022-03" db="EMBL/GenBank/DDBJ databases">
        <authorList>
            <person name="Martin C."/>
        </authorList>
    </citation>
    <scope>NUCLEOTIDE SEQUENCE</scope>
</reference>
<feature type="compositionally biased region" description="Low complexity" evidence="1">
    <location>
        <begin position="146"/>
        <end position="157"/>
    </location>
</feature>
<dbReference type="InterPro" id="IPR002048">
    <property type="entry name" value="EF_hand_dom"/>
</dbReference>
<feature type="compositionally biased region" description="Low complexity" evidence="1">
    <location>
        <begin position="176"/>
        <end position="191"/>
    </location>
</feature>
<evidence type="ECO:0000313" key="4">
    <source>
        <dbReference type="Proteomes" id="UP000749559"/>
    </source>
</evidence>
<feature type="region of interest" description="Disordered" evidence="1">
    <location>
        <begin position="146"/>
        <end position="191"/>
    </location>
</feature>
<protein>
    <submittedName>
        <fullName evidence="3">Uncharacterized protein</fullName>
    </submittedName>
</protein>
<feature type="chain" id="PRO_5043916160" evidence="2">
    <location>
        <begin position="22"/>
        <end position="191"/>
    </location>
</feature>
<accession>A0A8J1U645</accession>
<proteinExistence type="predicted"/>
<dbReference type="InterPro" id="IPR011992">
    <property type="entry name" value="EF-hand-dom_pair"/>
</dbReference>
<dbReference type="OrthoDB" id="6146354at2759"/>
<sequence>MKVAVIFLTLAFVATMQLSDAWRIRLPRLGLRRIIAPICNQICNVKCTVPGICAPVCNKVCNIGRKRRAVANDDGEKPFSADYYKYDMNNDDIITLSEFAIAISSTPAKCVEIFGMADLNDDGVLDMSEFLRGPFQFGGKMEDYISQESSEEVGSQSDESDEFEDSEEITTTQKATFTQDITTQETLTTKQ</sequence>
<dbReference type="GO" id="GO:0005509">
    <property type="term" value="F:calcium ion binding"/>
    <property type="evidence" value="ECO:0007669"/>
    <property type="project" value="InterPro"/>
</dbReference>
<evidence type="ECO:0000256" key="2">
    <source>
        <dbReference type="SAM" id="SignalP"/>
    </source>
</evidence>
<dbReference type="CDD" id="cd00051">
    <property type="entry name" value="EFh"/>
    <property type="match status" value="1"/>
</dbReference>